<evidence type="ECO:0000259" key="5">
    <source>
        <dbReference type="Pfam" id="PF00160"/>
    </source>
</evidence>
<keyword evidence="2" id="KW-0697">Rotamase</keyword>
<dbReference type="Proteomes" id="UP001178507">
    <property type="component" value="Unassembled WGS sequence"/>
</dbReference>
<dbReference type="PANTHER" id="PTHR45625">
    <property type="entry name" value="PEPTIDYL-PROLYL CIS-TRANS ISOMERASE-RELATED"/>
    <property type="match status" value="1"/>
</dbReference>
<feature type="chain" id="PRO_5041454717" description="peptidylprolyl isomerase" evidence="4">
    <location>
        <begin position="27"/>
        <end position="177"/>
    </location>
</feature>
<keyword evidence="7" id="KW-1185">Reference proteome</keyword>
<feature type="signal peptide" evidence="4">
    <location>
        <begin position="1"/>
        <end position="26"/>
    </location>
</feature>
<dbReference type="Pfam" id="PF00160">
    <property type="entry name" value="Pro_isomerase"/>
    <property type="match status" value="1"/>
</dbReference>
<feature type="domain" description="PPIase cyclophilin-type" evidence="5">
    <location>
        <begin position="130"/>
        <end position="171"/>
    </location>
</feature>
<evidence type="ECO:0000256" key="4">
    <source>
        <dbReference type="SAM" id="SignalP"/>
    </source>
</evidence>
<keyword evidence="4" id="KW-0732">Signal</keyword>
<reference evidence="6" key="1">
    <citation type="submission" date="2023-08" db="EMBL/GenBank/DDBJ databases">
        <authorList>
            <person name="Chen Y."/>
            <person name="Shah S."/>
            <person name="Dougan E. K."/>
            <person name="Thang M."/>
            <person name="Chan C."/>
        </authorList>
    </citation>
    <scope>NUCLEOTIDE SEQUENCE</scope>
</reference>
<dbReference type="InterPro" id="IPR029000">
    <property type="entry name" value="Cyclophilin-like_dom_sf"/>
</dbReference>
<dbReference type="InterPro" id="IPR002130">
    <property type="entry name" value="Cyclophilin-type_PPIase_dom"/>
</dbReference>
<dbReference type="EC" id="5.2.1.8" evidence="1"/>
<organism evidence="6 7">
    <name type="scientific">Effrenium voratum</name>
    <dbReference type="NCBI Taxonomy" id="2562239"/>
    <lineage>
        <taxon>Eukaryota</taxon>
        <taxon>Sar</taxon>
        <taxon>Alveolata</taxon>
        <taxon>Dinophyceae</taxon>
        <taxon>Suessiales</taxon>
        <taxon>Symbiodiniaceae</taxon>
        <taxon>Effrenium</taxon>
    </lineage>
</organism>
<dbReference type="PANTHER" id="PTHR45625:SF4">
    <property type="entry name" value="PEPTIDYLPROLYL ISOMERASE DOMAIN AND WD REPEAT-CONTAINING PROTEIN 1"/>
    <property type="match status" value="1"/>
</dbReference>
<sequence length="177" mass="18634">MARHAARVVLACSVLGFVCFVPPLTAARGRIREARAALAAVPGVGLLSEETQTVSLAPGPLGLEVDAPTGLVQKVLEGGAGEKAGVQAGWVFQTVGGKPYEILALKELTRGEASYEASFALPKANPTAIFSTSMGDIEVEIFLDRVPRTASNFIDLAQSGFYDGVHFHRARDPQAKS</sequence>
<evidence type="ECO:0000256" key="2">
    <source>
        <dbReference type="ARBA" id="ARBA00023110"/>
    </source>
</evidence>
<evidence type="ECO:0000313" key="7">
    <source>
        <dbReference type="Proteomes" id="UP001178507"/>
    </source>
</evidence>
<evidence type="ECO:0000256" key="1">
    <source>
        <dbReference type="ARBA" id="ARBA00013194"/>
    </source>
</evidence>
<dbReference type="Gene3D" id="2.40.100.10">
    <property type="entry name" value="Cyclophilin-like"/>
    <property type="match status" value="1"/>
</dbReference>
<keyword evidence="3" id="KW-0413">Isomerase</keyword>
<accession>A0AA36IY35</accession>
<dbReference type="InterPro" id="IPR044666">
    <property type="entry name" value="Cyclophilin_A-like"/>
</dbReference>
<evidence type="ECO:0000313" key="6">
    <source>
        <dbReference type="EMBL" id="CAJ1396070.1"/>
    </source>
</evidence>
<comment type="caution">
    <text evidence="6">The sequence shown here is derived from an EMBL/GenBank/DDBJ whole genome shotgun (WGS) entry which is preliminary data.</text>
</comment>
<evidence type="ECO:0000256" key="3">
    <source>
        <dbReference type="ARBA" id="ARBA00023235"/>
    </source>
</evidence>
<proteinExistence type="predicted"/>
<dbReference type="GO" id="GO:0003755">
    <property type="term" value="F:peptidyl-prolyl cis-trans isomerase activity"/>
    <property type="evidence" value="ECO:0007669"/>
    <property type="project" value="UniProtKB-KW"/>
</dbReference>
<dbReference type="SUPFAM" id="SSF50891">
    <property type="entry name" value="Cyclophilin-like"/>
    <property type="match status" value="1"/>
</dbReference>
<gene>
    <name evidence="6" type="ORF">EVOR1521_LOCUS20355</name>
</gene>
<dbReference type="EMBL" id="CAUJNA010003217">
    <property type="protein sequence ID" value="CAJ1396070.1"/>
    <property type="molecule type" value="Genomic_DNA"/>
</dbReference>
<name>A0AA36IY35_9DINO</name>
<dbReference type="AlphaFoldDB" id="A0AA36IY35"/>
<protein>
    <recommendedName>
        <fullName evidence="1">peptidylprolyl isomerase</fullName>
        <ecNumber evidence="1">5.2.1.8</ecNumber>
    </recommendedName>
</protein>